<dbReference type="SMART" id="SM00382">
    <property type="entry name" value="AAA"/>
    <property type="match status" value="1"/>
</dbReference>
<dbReference type="EMBL" id="JAENIL010000008">
    <property type="protein sequence ID" value="MBK1876290.1"/>
    <property type="molecule type" value="Genomic_DNA"/>
</dbReference>
<evidence type="ECO:0000313" key="7">
    <source>
        <dbReference type="EMBL" id="MBK1876290.1"/>
    </source>
</evidence>
<dbReference type="GO" id="GO:0005524">
    <property type="term" value="F:ATP binding"/>
    <property type="evidence" value="ECO:0007669"/>
    <property type="project" value="UniProtKB-KW"/>
</dbReference>
<organism evidence="7 8">
    <name type="scientific">Pelagicoccus mobilis</name>
    <dbReference type="NCBI Taxonomy" id="415221"/>
    <lineage>
        <taxon>Bacteria</taxon>
        <taxon>Pseudomonadati</taxon>
        <taxon>Verrucomicrobiota</taxon>
        <taxon>Opitutia</taxon>
        <taxon>Puniceicoccales</taxon>
        <taxon>Pelagicoccaceae</taxon>
        <taxon>Pelagicoccus</taxon>
    </lineage>
</organism>
<dbReference type="PANTHER" id="PTHR48102:SF7">
    <property type="entry name" value="ATP-DEPENDENT CLP PROTEASE ATP-BINDING SUBUNIT CLPX-LIKE, MITOCHONDRIAL"/>
    <property type="match status" value="1"/>
</dbReference>
<evidence type="ECO:0000256" key="2">
    <source>
        <dbReference type="ARBA" id="ARBA00022840"/>
    </source>
</evidence>
<evidence type="ECO:0000259" key="6">
    <source>
        <dbReference type="SMART" id="SM01086"/>
    </source>
</evidence>
<keyword evidence="1" id="KW-0547">Nucleotide-binding</keyword>
<dbReference type="SUPFAM" id="SSF52540">
    <property type="entry name" value="P-loop containing nucleoside triphosphate hydrolases"/>
    <property type="match status" value="1"/>
</dbReference>
<sequence length="534" mass="60351">MSKDDKPKDPMEELQKNLQDLFKQGKAFMPFGGPMGGESGATAQTGTQPPQEEDEEAKERAEALKRIEAFNLKPREIRDYLDRFVIQQNEAKKVISVAICDHFNHVRRCLERPDLADQDYAKQNIILLGPTGVGKTYLMRNVAKLVGVPFVKADATKFSETGYIGGDVEDLVRDLVKVANGDTELAQYGIVYIDEIDKIANKTTGAGGRDVSGRGVQINLLKLMEDTEVNLQSQTDMMGQMQAMMDLQRGKKRKRTVSTKHILFIVSGAFDQMDEAIKKRLRNTSMGFGAVQADDEEDENFLDQTETKDFIDYGFEPEFVGRLPVRVACQPLKPNDLFEIMTTSEGSVLRQYISDFEGYGISLEMDNESLQEVSERAYKEKTGARGLMTILERAFRGFKFELPSTSIKSLQVNKETIEDPDTHLKELLRENLHDQHEVLKIEIQEYTGRFEAQYGFTLDFTDDAIDALIEESLETDKTIRGLCERKFQDFNHGLTLISRNTGQKSFTVDADVILDAEKALSNWVVASYNKEDSE</sequence>
<dbReference type="RefSeq" id="WP_200354507.1">
    <property type="nucleotide sequence ID" value="NZ_JAENIL010000008.1"/>
</dbReference>
<reference evidence="7" key="1">
    <citation type="submission" date="2021-01" db="EMBL/GenBank/DDBJ databases">
        <title>Modified the classification status of verrucomicrobia.</title>
        <authorList>
            <person name="Feng X."/>
        </authorList>
    </citation>
    <scope>NUCLEOTIDE SEQUENCE</scope>
    <source>
        <strain evidence="7">KCTC 13126</strain>
    </source>
</reference>
<evidence type="ECO:0000256" key="3">
    <source>
        <dbReference type="ARBA" id="ARBA00023186"/>
    </source>
</evidence>
<dbReference type="InterPro" id="IPR003959">
    <property type="entry name" value="ATPase_AAA_core"/>
</dbReference>
<dbReference type="AlphaFoldDB" id="A0A934VPX6"/>
<accession>A0A934VPX6</accession>
<dbReference type="InterPro" id="IPR003593">
    <property type="entry name" value="AAA+_ATPase"/>
</dbReference>
<evidence type="ECO:0000259" key="5">
    <source>
        <dbReference type="SMART" id="SM00382"/>
    </source>
</evidence>
<evidence type="ECO:0000313" key="8">
    <source>
        <dbReference type="Proteomes" id="UP000617628"/>
    </source>
</evidence>
<proteinExistence type="predicted"/>
<dbReference type="InterPro" id="IPR050052">
    <property type="entry name" value="ATP-dep_Clp_protease_ClpX"/>
</dbReference>
<evidence type="ECO:0000256" key="1">
    <source>
        <dbReference type="ARBA" id="ARBA00022741"/>
    </source>
</evidence>
<dbReference type="GO" id="GO:0051603">
    <property type="term" value="P:proteolysis involved in protein catabolic process"/>
    <property type="evidence" value="ECO:0007669"/>
    <property type="project" value="TreeGrafter"/>
</dbReference>
<feature type="domain" description="Clp ATPase C-terminal" evidence="6">
    <location>
        <begin position="332"/>
        <end position="426"/>
    </location>
</feature>
<feature type="region of interest" description="Disordered" evidence="4">
    <location>
        <begin position="25"/>
        <end position="57"/>
    </location>
</feature>
<dbReference type="Pfam" id="PF07724">
    <property type="entry name" value="AAA_2"/>
    <property type="match status" value="1"/>
</dbReference>
<keyword evidence="3" id="KW-0143">Chaperone</keyword>
<keyword evidence="8" id="KW-1185">Reference proteome</keyword>
<feature type="compositionally biased region" description="Polar residues" evidence="4">
    <location>
        <begin position="41"/>
        <end position="50"/>
    </location>
</feature>
<keyword evidence="2" id="KW-0067">ATP-binding</keyword>
<gene>
    <name evidence="7" type="ORF">JIN87_05385</name>
</gene>
<dbReference type="PANTHER" id="PTHR48102">
    <property type="entry name" value="ATP-DEPENDENT CLP PROTEASE ATP-BINDING SUBUNIT CLPX-LIKE, MITOCHONDRIAL-RELATED"/>
    <property type="match status" value="1"/>
</dbReference>
<dbReference type="SMART" id="SM01086">
    <property type="entry name" value="ClpB_D2-small"/>
    <property type="match status" value="1"/>
</dbReference>
<dbReference type="Gene3D" id="1.10.8.60">
    <property type="match status" value="1"/>
</dbReference>
<dbReference type="GO" id="GO:0016887">
    <property type="term" value="F:ATP hydrolysis activity"/>
    <property type="evidence" value="ECO:0007669"/>
    <property type="project" value="InterPro"/>
</dbReference>
<dbReference type="Gene3D" id="3.40.50.300">
    <property type="entry name" value="P-loop containing nucleotide triphosphate hydrolases"/>
    <property type="match status" value="1"/>
</dbReference>
<protein>
    <submittedName>
        <fullName evidence="7">AAA family ATPase</fullName>
    </submittedName>
</protein>
<feature type="domain" description="AAA+ ATPase" evidence="5">
    <location>
        <begin position="121"/>
        <end position="287"/>
    </location>
</feature>
<name>A0A934VPX6_9BACT</name>
<evidence type="ECO:0000256" key="4">
    <source>
        <dbReference type="SAM" id="MobiDB-lite"/>
    </source>
</evidence>
<dbReference type="Proteomes" id="UP000617628">
    <property type="component" value="Unassembled WGS sequence"/>
</dbReference>
<comment type="caution">
    <text evidence="7">The sequence shown here is derived from an EMBL/GenBank/DDBJ whole genome shotgun (WGS) entry which is preliminary data.</text>
</comment>
<dbReference type="InterPro" id="IPR027417">
    <property type="entry name" value="P-loop_NTPase"/>
</dbReference>
<dbReference type="InterPro" id="IPR019489">
    <property type="entry name" value="Clp_ATPase_C"/>
</dbReference>